<keyword evidence="1" id="KW-0418">Kinase</keyword>
<dbReference type="AlphaFoldDB" id="A0A6H9YW77"/>
<reference evidence="1 2" key="1">
    <citation type="submission" date="2019-09" db="EMBL/GenBank/DDBJ databases">
        <title>Actinomadura physcomitrii sp. nov., a novel actinomycete isolated from moss [Physcomitrium sphaericum (Ludw) Fuernr].</title>
        <authorList>
            <person name="Zhuang X."/>
            <person name="Liu C."/>
        </authorList>
    </citation>
    <scope>NUCLEOTIDE SEQUENCE [LARGE SCALE GENOMIC DNA]</scope>
    <source>
        <strain evidence="1 2">HMC1</strain>
    </source>
</reference>
<dbReference type="GO" id="GO:0016301">
    <property type="term" value="F:kinase activity"/>
    <property type="evidence" value="ECO:0007669"/>
    <property type="project" value="UniProtKB-KW"/>
</dbReference>
<dbReference type="InterPro" id="IPR020568">
    <property type="entry name" value="Ribosomal_Su5_D2-typ_SF"/>
</dbReference>
<gene>
    <name evidence="1" type="ORF">F8566_24265</name>
</gene>
<keyword evidence="1" id="KW-0808">Transferase</keyword>
<dbReference type="InterPro" id="IPR014721">
    <property type="entry name" value="Ribsml_uS5_D2-typ_fold_subgr"/>
</dbReference>
<dbReference type="Proteomes" id="UP000468735">
    <property type="component" value="Unassembled WGS sequence"/>
</dbReference>
<organism evidence="1 2">
    <name type="scientific">Actinomadura rudentiformis</name>
    <dbReference type="NCBI Taxonomy" id="359158"/>
    <lineage>
        <taxon>Bacteria</taxon>
        <taxon>Bacillati</taxon>
        <taxon>Actinomycetota</taxon>
        <taxon>Actinomycetes</taxon>
        <taxon>Streptosporangiales</taxon>
        <taxon>Thermomonosporaceae</taxon>
        <taxon>Actinomadura</taxon>
    </lineage>
</organism>
<accession>A0A6H9YW77</accession>
<dbReference type="Gene3D" id="3.30.230.10">
    <property type="match status" value="1"/>
</dbReference>
<keyword evidence="2" id="KW-1185">Reference proteome</keyword>
<dbReference type="EMBL" id="WBMT01000011">
    <property type="protein sequence ID" value="KAB2346563.1"/>
    <property type="molecule type" value="Genomic_DNA"/>
</dbReference>
<comment type="caution">
    <text evidence="1">The sequence shown here is derived from an EMBL/GenBank/DDBJ whole genome shotgun (WGS) entry which is preliminary data.</text>
</comment>
<protein>
    <submittedName>
        <fullName evidence="1">Galactokinase family protein</fullName>
    </submittedName>
</protein>
<proteinExistence type="predicted"/>
<dbReference type="InterPro" id="IPR036554">
    <property type="entry name" value="GHMP_kinase_C_sf"/>
</dbReference>
<dbReference type="OrthoDB" id="3471912at2"/>
<name>A0A6H9YW77_9ACTN</name>
<dbReference type="SUPFAM" id="SSF54211">
    <property type="entry name" value="Ribosomal protein S5 domain 2-like"/>
    <property type="match status" value="1"/>
</dbReference>
<dbReference type="Gene3D" id="3.30.70.890">
    <property type="entry name" value="GHMP kinase, C-terminal domain"/>
    <property type="match status" value="1"/>
</dbReference>
<evidence type="ECO:0000313" key="1">
    <source>
        <dbReference type="EMBL" id="KAB2346563.1"/>
    </source>
</evidence>
<dbReference type="SUPFAM" id="SSF55060">
    <property type="entry name" value="GHMP Kinase, C-terminal domain"/>
    <property type="match status" value="1"/>
</dbReference>
<sequence length="323" mass="32980">MIHAGGGAAVAELAVDPEVRITAHVFERAYGSAPAGVWRAPGGLTLLGGDPALAVALPWGVMVALGATDDGSAAFYSTSHHAEGFSAGCGELPSALASGAVPEWALTAVNALIAHDQPGRTRPVTRASGMRVMINRELPDEMGLLTGAETACAIELGLRELYAAEARPYDPTPSYAAAMEARPKRALLVADTIEHLPFDLAAVGLRLLIMDVGVGTAVPVHPAGDLAERAASALRAGNFPALGALLTEAHSRGEPLLDLALDAARAAGALGGLVIGRCGVALVPMAAVPKIRAAVTRRLAGEARRPPRFLTAVPAAHKAARAL</sequence>
<dbReference type="RefSeq" id="WP_151563650.1">
    <property type="nucleotide sequence ID" value="NZ_WBMT01000011.1"/>
</dbReference>
<evidence type="ECO:0000313" key="2">
    <source>
        <dbReference type="Proteomes" id="UP000468735"/>
    </source>
</evidence>